<sequence length="65" mass="7123">MEELATKLLEEGIQKKVVSPGKGELSTFPDGTKVIFHYRSSLCDGTVLDDSRTIGGRSKPMELIL</sequence>
<organism evidence="1 2">
    <name type="scientific">Oncorhynchus mykiss</name>
    <name type="common">Rainbow trout</name>
    <name type="synonym">Salmo gairdneri</name>
    <dbReference type="NCBI Taxonomy" id="8022"/>
    <lineage>
        <taxon>Eukaryota</taxon>
        <taxon>Metazoa</taxon>
        <taxon>Chordata</taxon>
        <taxon>Craniata</taxon>
        <taxon>Vertebrata</taxon>
        <taxon>Euteleostomi</taxon>
        <taxon>Actinopterygii</taxon>
        <taxon>Neopterygii</taxon>
        <taxon>Teleostei</taxon>
        <taxon>Protacanthopterygii</taxon>
        <taxon>Salmoniformes</taxon>
        <taxon>Salmonidae</taxon>
        <taxon>Salmoninae</taxon>
        <taxon>Oncorhynchus</taxon>
    </lineage>
</organism>
<dbReference type="STRING" id="8022.A0A060WMD2"/>
<dbReference type="Proteomes" id="UP000193380">
    <property type="component" value="Unassembled WGS sequence"/>
</dbReference>
<name>A0A060WMD2_ONCMY</name>
<gene>
    <name evidence="1" type="ORF">GSONMT00073807001</name>
</gene>
<reference evidence="1" key="2">
    <citation type="submission" date="2014-03" db="EMBL/GenBank/DDBJ databases">
        <authorList>
            <person name="Genoscope - CEA"/>
        </authorList>
    </citation>
    <scope>NUCLEOTIDE SEQUENCE</scope>
</reference>
<accession>A0A060WMD2</accession>
<dbReference type="SUPFAM" id="SSF54534">
    <property type="entry name" value="FKBP-like"/>
    <property type="match status" value="1"/>
</dbReference>
<protein>
    <submittedName>
        <fullName evidence="1">Uncharacterized protein</fullName>
    </submittedName>
</protein>
<evidence type="ECO:0000313" key="2">
    <source>
        <dbReference type="Proteomes" id="UP000193380"/>
    </source>
</evidence>
<reference evidence="1" key="1">
    <citation type="journal article" date="2014" name="Nat. Commun.">
        <title>The rainbow trout genome provides novel insights into evolution after whole-genome duplication in vertebrates.</title>
        <authorList>
            <person name="Berthelot C."/>
            <person name="Brunet F."/>
            <person name="Chalopin D."/>
            <person name="Juanchich A."/>
            <person name="Bernard M."/>
            <person name="Noel B."/>
            <person name="Bento P."/>
            <person name="Da Silva C."/>
            <person name="Labadie K."/>
            <person name="Alberti A."/>
            <person name="Aury J.M."/>
            <person name="Louis A."/>
            <person name="Dehais P."/>
            <person name="Bardou P."/>
            <person name="Montfort J."/>
            <person name="Klopp C."/>
            <person name="Cabau C."/>
            <person name="Gaspin C."/>
            <person name="Thorgaard G.H."/>
            <person name="Boussaha M."/>
            <person name="Quillet E."/>
            <person name="Guyomard R."/>
            <person name="Galiana D."/>
            <person name="Bobe J."/>
            <person name="Volff J.N."/>
            <person name="Genet C."/>
            <person name="Wincker P."/>
            <person name="Jaillon O."/>
            <person name="Roest Crollius H."/>
            <person name="Guiguen Y."/>
        </authorList>
    </citation>
    <scope>NUCLEOTIDE SEQUENCE [LARGE SCALE GENOMIC DNA]</scope>
</reference>
<evidence type="ECO:0000313" key="1">
    <source>
        <dbReference type="EMBL" id="CDQ65735.1"/>
    </source>
</evidence>
<dbReference type="AlphaFoldDB" id="A0A060WMD2"/>
<dbReference type="InterPro" id="IPR046357">
    <property type="entry name" value="PPIase_dom_sf"/>
</dbReference>
<dbReference type="EMBL" id="FR904516">
    <property type="protein sequence ID" value="CDQ65735.1"/>
    <property type="molecule type" value="Genomic_DNA"/>
</dbReference>
<proteinExistence type="predicted"/>
<dbReference type="PaxDb" id="8022-A0A060WMD2"/>
<dbReference type="Gene3D" id="3.10.50.40">
    <property type="match status" value="1"/>
</dbReference>
<dbReference type="GO" id="GO:0003755">
    <property type="term" value="F:peptidyl-prolyl cis-trans isomerase activity"/>
    <property type="evidence" value="ECO:0007669"/>
    <property type="project" value="InterPro"/>
</dbReference>